<sequence length="101" mass="11394">MAMLLSAYLKDHLFDNSKIKNTLIILGVVSFIGVTWEFAEYLAGQILIEPIYRNFGIRTYFIGDLNDTINDLLMDVLGAGLFSFFLHSIGSSKSHKVQTNF</sequence>
<comment type="caution">
    <text evidence="2">The sequence shown here is derived from an EMBL/GenBank/DDBJ whole genome shotgun (WGS) entry which is preliminary data.</text>
</comment>
<evidence type="ECO:0000256" key="1">
    <source>
        <dbReference type="SAM" id="Phobius"/>
    </source>
</evidence>
<keyword evidence="1" id="KW-0812">Transmembrane</keyword>
<dbReference type="InterPro" id="IPR014509">
    <property type="entry name" value="YjdF-like"/>
</dbReference>
<feature type="transmembrane region" description="Helical" evidence="1">
    <location>
        <begin position="72"/>
        <end position="90"/>
    </location>
</feature>
<evidence type="ECO:0000313" key="3">
    <source>
        <dbReference type="Proteomes" id="UP000034380"/>
    </source>
</evidence>
<keyword evidence="1" id="KW-1133">Transmembrane helix</keyword>
<protein>
    <submittedName>
        <fullName evidence="2">Uncharacterized protein</fullName>
    </submittedName>
</protein>
<feature type="transmembrane region" description="Helical" evidence="1">
    <location>
        <begin position="21"/>
        <end position="39"/>
    </location>
</feature>
<dbReference type="EMBL" id="LCBQ01000009">
    <property type="protein sequence ID" value="KKS13753.1"/>
    <property type="molecule type" value="Genomic_DNA"/>
</dbReference>
<name>A0A0G0ZLB2_9BACT</name>
<organism evidence="2 3">
    <name type="scientific">Candidatus Yanofskybacteria bacterium GW2011_GWA1_41_6</name>
    <dbReference type="NCBI Taxonomy" id="1619020"/>
    <lineage>
        <taxon>Bacteria</taxon>
        <taxon>Candidatus Yanofskyibacteriota</taxon>
    </lineage>
</organism>
<proteinExistence type="predicted"/>
<reference evidence="2 3" key="1">
    <citation type="journal article" date="2015" name="Nature">
        <title>rRNA introns, odd ribosomes, and small enigmatic genomes across a large radiation of phyla.</title>
        <authorList>
            <person name="Brown C.T."/>
            <person name="Hug L.A."/>
            <person name="Thomas B.C."/>
            <person name="Sharon I."/>
            <person name="Castelle C.J."/>
            <person name="Singh A."/>
            <person name="Wilkins M.J."/>
            <person name="Williams K.H."/>
            <person name="Banfield J.F."/>
        </authorList>
    </citation>
    <scope>NUCLEOTIDE SEQUENCE [LARGE SCALE GENOMIC DNA]</scope>
</reference>
<dbReference type="Pfam" id="PF09997">
    <property type="entry name" value="DUF2238"/>
    <property type="match status" value="1"/>
</dbReference>
<dbReference type="AlphaFoldDB" id="A0A0G0ZLB2"/>
<evidence type="ECO:0000313" key="2">
    <source>
        <dbReference type="EMBL" id="KKS13753.1"/>
    </source>
</evidence>
<keyword evidence="1" id="KW-0472">Membrane</keyword>
<accession>A0A0G0ZLB2</accession>
<gene>
    <name evidence="2" type="ORF">UU70_C0009G0003</name>
</gene>
<dbReference type="Proteomes" id="UP000034380">
    <property type="component" value="Unassembled WGS sequence"/>
</dbReference>